<dbReference type="PANTHER" id="PTHR13208:SF2">
    <property type="entry name" value="MEDIATOR OF RNA POLYMERASE II TRANSCRIPTION SUBUNIT 4"/>
    <property type="match status" value="1"/>
</dbReference>
<evidence type="ECO:0000256" key="8">
    <source>
        <dbReference type="RuleBase" id="RU364141"/>
    </source>
</evidence>
<feature type="compositionally biased region" description="Low complexity" evidence="10">
    <location>
        <begin position="171"/>
        <end position="181"/>
    </location>
</feature>
<evidence type="ECO:0000256" key="7">
    <source>
        <dbReference type="ARBA" id="ARBA00031257"/>
    </source>
</evidence>
<feature type="region of interest" description="Disordered" evidence="10">
    <location>
        <begin position="168"/>
        <end position="189"/>
    </location>
</feature>
<evidence type="ECO:0000313" key="12">
    <source>
        <dbReference type="Proteomes" id="UP000780801"/>
    </source>
</evidence>
<reference evidence="11" key="1">
    <citation type="journal article" date="2020" name="Fungal Divers.">
        <title>Resolving the Mortierellaceae phylogeny through synthesis of multi-gene phylogenetics and phylogenomics.</title>
        <authorList>
            <person name="Vandepol N."/>
            <person name="Liber J."/>
            <person name="Desiro A."/>
            <person name="Na H."/>
            <person name="Kennedy M."/>
            <person name="Barry K."/>
            <person name="Grigoriev I.V."/>
            <person name="Miller A.N."/>
            <person name="O'Donnell K."/>
            <person name="Stajich J.E."/>
            <person name="Bonito G."/>
        </authorList>
    </citation>
    <scope>NUCLEOTIDE SEQUENCE</scope>
    <source>
        <strain evidence="11">KOD1015</strain>
    </source>
</reference>
<feature type="coiled-coil region" evidence="9">
    <location>
        <begin position="90"/>
        <end position="138"/>
    </location>
</feature>
<evidence type="ECO:0000256" key="1">
    <source>
        <dbReference type="ARBA" id="ARBA00004123"/>
    </source>
</evidence>
<keyword evidence="5 8" id="KW-0804">Transcription</keyword>
<dbReference type="GO" id="GO:0003712">
    <property type="term" value="F:transcription coregulator activity"/>
    <property type="evidence" value="ECO:0007669"/>
    <property type="project" value="InterPro"/>
</dbReference>
<feature type="compositionally biased region" description="Polar residues" evidence="10">
    <location>
        <begin position="1"/>
        <end position="12"/>
    </location>
</feature>
<dbReference type="Pfam" id="PF10018">
    <property type="entry name" value="Med4"/>
    <property type="match status" value="1"/>
</dbReference>
<comment type="function">
    <text evidence="8">Component of the Mediator complex, a coactivator involved in the regulated transcription of nearly all RNA polymerase II-dependent genes. Mediator functions as a bridge to convey information from gene-specific regulatory proteins to the basal RNA polymerase II transcription machinery. Mediator is recruited to promoters by direct interactions with regulatory proteins and serves as a scaffold for the assembly of a functional preinitiation complex with RNA polymerase II and the general transcription factors.</text>
</comment>
<evidence type="ECO:0000256" key="10">
    <source>
        <dbReference type="SAM" id="MobiDB-lite"/>
    </source>
</evidence>
<name>A0A9P6FK41_9FUNG</name>
<keyword evidence="9" id="KW-0175">Coiled coil</keyword>
<dbReference type="EMBL" id="JAABOA010006371">
    <property type="protein sequence ID" value="KAF9563174.1"/>
    <property type="molecule type" value="Genomic_DNA"/>
</dbReference>
<keyword evidence="12" id="KW-1185">Reference proteome</keyword>
<evidence type="ECO:0000256" key="5">
    <source>
        <dbReference type="ARBA" id="ARBA00023163"/>
    </source>
</evidence>
<dbReference type="AlphaFoldDB" id="A0A9P6FK41"/>
<comment type="subunit">
    <text evidence="8">Component of the Mediator complex.</text>
</comment>
<proteinExistence type="inferred from homology"/>
<accession>A0A9P6FK41</accession>
<feature type="non-terminal residue" evidence="11">
    <location>
        <position position="1"/>
    </location>
</feature>
<comment type="caution">
    <text evidence="11">The sequence shown here is derived from an EMBL/GenBank/DDBJ whole genome shotgun (WGS) entry which is preliminary data.</text>
</comment>
<organism evidence="11 12">
    <name type="scientific">Lunasporangiospora selenospora</name>
    <dbReference type="NCBI Taxonomy" id="979761"/>
    <lineage>
        <taxon>Eukaryota</taxon>
        <taxon>Fungi</taxon>
        <taxon>Fungi incertae sedis</taxon>
        <taxon>Mucoromycota</taxon>
        <taxon>Mortierellomycotina</taxon>
        <taxon>Mortierellomycetes</taxon>
        <taxon>Mortierellales</taxon>
        <taxon>Mortierellaceae</taxon>
        <taxon>Lunasporangiospora</taxon>
    </lineage>
</organism>
<dbReference type="InterPro" id="IPR019258">
    <property type="entry name" value="Mediator_Med4"/>
</dbReference>
<gene>
    <name evidence="8" type="primary">MED4</name>
    <name evidence="11" type="ORF">BGW38_008958</name>
</gene>
<evidence type="ECO:0000256" key="3">
    <source>
        <dbReference type="ARBA" id="ARBA00020629"/>
    </source>
</evidence>
<sequence>MSGSSIASPAMNSSIQAQGGAGGSTSTGASQHSLRQLVQAQILEYSRLTQSLFMALEAQAEGKSPQPAPPEIMRSIVQLDSTLMGAVEKIEIHQKQQQRIKQVRDEIENRNKAIMTVVQSLRSAKLSLESRLEHLDERQSSLAGDTNPNNELSVEDIVSYANRLGAYTSAPPNFNPQDPNQPFEPPYPREVNMRAGILNQQHVPAAAL</sequence>
<dbReference type="Proteomes" id="UP000780801">
    <property type="component" value="Unassembled WGS sequence"/>
</dbReference>
<evidence type="ECO:0000256" key="6">
    <source>
        <dbReference type="ARBA" id="ARBA00023242"/>
    </source>
</evidence>
<dbReference type="GO" id="GO:0016592">
    <property type="term" value="C:mediator complex"/>
    <property type="evidence" value="ECO:0007669"/>
    <property type="project" value="InterPro"/>
</dbReference>
<feature type="region of interest" description="Disordered" evidence="10">
    <location>
        <begin position="1"/>
        <end position="29"/>
    </location>
</feature>
<dbReference type="PANTHER" id="PTHR13208">
    <property type="entry name" value="MEDIATOR OF RNA POLYMERASE II TRANSCRIPTION SUBUNIT 4"/>
    <property type="match status" value="1"/>
</dbReference>
<comment type="subcellular location">
    <subcellularLocation>
        <location evidence="1 8">Nucleus</location>
    </subcellularLocation>
</comment>
<keyword evidence="8" id="KW-0010">Activator</keyword>
<dbReference type="GO" id="GO:0070847">
    <property type="term" value="C:core mediator complex"/>
    <property type="evidence" value="ECO:0007669"/>
    <property type="project" value="TreeGrafter"/>
</dbReference>
<keyword evidence="6 8" id="KW-0539">Nucleus</keyword>
<dbReference type="OrthoDB" id="1929813at2759"/>
<keyword evidence="4 8" id="KW-0805">Transcription regulation</keyword>
<dbReference type="GO" id="GO:0006357">
    <property type="term" value="P:regulation of transcription by RNA polymerase II"/>
    <property type="evidence" value="ECO:0007669"/>
    <property type="project" value="InterPro"/>
</dbReference>
<evidence type="ECO:0000256" key="4">
    <source>
        <dbReference type="ARBA" id="ARBA00023015"/>
    </source>
</evidence>
<evidence type="ECO:0000313" key="11">
    <source>
        <dbReference type="EMBL" id="KAF9563174.1"/>
    </source>
</evidence>
<comment type="similarity">
    <text evidence="2 8">Belongs to the Mediator complex subunit 4 family.</text>
</comment>
<evidence type="ECO:0000256" key="2">
    <source>
        <dbReference type="ARBA" id="ARBA00009626"/>
    </source>
</evidence>
<protein>
    <recommendedName>
        <fullName evidence="3 8">Mediator of RNA polymerase II transcription subunit 4</fullName>
    </recommendedName>
    <alternativeName>
        <fullName evidence="7 8">Mediator complex subunit 4</fullName>
    </alternativeName>
</protein>
<evidence type="ECO:0000256" key="9">
    <source>
        <dbReference type="SAM" id="Coils"/>
    </source>
</evidence>